<keyword evidence="1" id="KW-1133">Transmembrane helix</keyword>
<evidence type="ECO:0000313" key="2">
    <source>
        <dbReference type="EMBL" id="PTB88836.1"/>
    </source>
</evidence>
<proteinExistence type="predicted"/>
<comment type="caution">
    <text evidence="2">The sequence shown here is derived from an EMBL/GenBank/DDBJ whole genome shotgun (WGS) entry which is preliminary data.</text>
</comment>
<evidence type="ECO:0000313" key="3">
    <source>
        <dbReference type="Proteomes" id="UP000241514"/>
    </source>
</evidence>
<dbReference type="Proteomes" id="UP000241514">
    <property type="component" value="Unassembled WGS sequence"/>
</dbReference>
<accession>A0A6N4DI95</accession>
<feature type="transmembrane region" description="Helical" evidence="1">
    <location>
        <begin position="64"/>
        <end position="85"/>
    </location>
</feature>
<keyword evidence="1" id="KW-0472">Membrane</keyword>
<reference evidence="2 3" key="1">
    <citation type="submission" date="2018-03" db="EMBL/GenBank/DDBJ databases">
        <title>Cross-interface Injection: A General Nanoliter Liquid Handling Method Applied to Single Cells Genome Amplification Automated Nanoliter Liquid Handling Applied to Single Cell Multiple Displacement Amplification.</title>
        <authorList>
            <person name="Yun J."/>
            <person name="Xu P."/>
            <person name="Xu J."/>
            <person name="Dai X."/>
            <person name="Wang Y."/>
            <person name="Zheng X."/>
            <person name="Cao C."/>
            <person name="Yi Q."/>
            <person name="Zhu Y."/>
            <person name="Wang L."/>
            <person name="Dong Z."/>
            <person name="Huang Y."/>
            <person name="Huang L."/>
            <person name="Du W."/>
        </authorList>
    </citation>
    <scope>NUCLEOTIDE SEQUENCE [LARGE SCALE GENOMIC DNA]</scope>
    <source>
        <strain evidence="2 3">A9-4</strain>
    </source>
</reference>
<gene>
    <name evidence="2" type="ORF">C9928_05395</name>
</gene>
<sequence length="227" mass="24852">MSIETMRHCQVSDSKLSRFGALAFFLMPVCYLGMFIIFGALLAIPQGPDISERITYVMAEQDLIGIAYLLGYFIFGFLLLVAVQAIHNRFLGVSQHLLNSASLFGFIWVVLMMCAGMIALVGMNTMIAMNLKDPQAAAILFYSYTMIVNALGGGIELVGGMWVLLLSIAGLRTAIFSRPLCVVGLFVGAFGVLTVFPSLPFTKEAFGLTQIVWFVWVGVVLCRHKDS</sequence>
<organism evidence="2 3">
    <name type="scientific">Pseudidiomarina aestuarii</name>
    <dbReference type="NCBI Taxonomy" id="624146"/>
    <lineage>
        <taxon>Bacteria</taxon>
        <taxon>Pseudomonadati</taxon>
        <taxon>Pseudomonadota</taxon>
        <taxon>Gammaproteobacteria</taxon>
        <taxon>Alteromonadales</taxon>
        <taxon>Idiomarinaceae</taxon>
        <taxon>Pseudidiomarina</taxon>
    </lineage>
</organism>
<feature type="transmembrane region" description="Helical" evidence="1">
    <location>
        <begin position="97"/>
        <end position="121"/>
    </location>
</feature>
<feature type="transmembrane region" description="Helical" evidence="1">
    <location>
        <begin position="205"/>
        <end position="222"/>
    </location>
</feature>
<evidence type="ECO:0008006" key="4">
    <source>
        <dbReference type="Google" id="ProtNLM"/>
    </source>
</evidence>
<keyword evidence="1" id="KW-0812">Transmembrane</keyword>
<name>A0A6N4DI95_9GAMM</name>
<evidence type="ECO:0000256" key="1">
    <source>
        <dbReference type="SAM" id="Phobius"/>
    </source>
</evidence>
<feature type="transmembrane region" description="Helical" evidence="1">
    <location>
        <begin position="180"/>
        <end position="199"/>
    </location>
</feature>
<feature type="transmembrane region" description="Helical" evidence="1">
    <location>
        <begin position="141"/>
        <end position="168"/>
    </location>
</feature>
<dbReference type="AlphaFoldDB" id="A0A6N4DI95"/>
<feature type="transmembrane region" description="Helical" evidence="1">
    <location>
        <begin position="21"/>
        <end position="44"/>
    </location>
</feature>
<dbReference type="EMBL" id="PYVG01000031">
    <property type="protein sequence ID" value="PTB88836.1"/>
    <property type="molecule type" value="Genomic_DNA"/>
</dbReference>
<protein>
    <recommendedName>
        <fullName evidence="4">DUF4386 domain-containing protein</fullName>
    </recommendedName>
</protein>